<evidence type="ECO:0000256" key="1">
    <source>
        <dbReference type="SAM" id="MobiDB-lite"/>
    </source>
</evidence>
<feature type="compositionally biased region" description="Polar residues" evidence="1">
    <location>
        <begin position="87"/>
        <end position="103"/>
    </location>
</feature>
<feature type="region of interest" description="Disordered" evidence="1">
    <location>
        <begin position="60"/>
        <end position="103"/>
    </location>
</feature>
<gene>
    <name evidence="2" type="ORF">CHYS00102_LOCUS12487</name>
</gene>
<proteinExistence type="predicted"/>
<protein>
    <submittedName>
        <fullName evidence="2">Uncharacterized protein</fullName>
    </submittedName>
</protein>
<dbReference type="AlphaFoldDB" id="A0A7S1BEZ5"/>
<organism evidence="2">
    <name type="scientific">Corethron hystrix</name>
    <dbReference type="NCBI Taxonomy" id="216773"/>
    <lineage>
        <taxon>Eukaryota</taxon>
        <taxon>Sar</taxon>
        <taxon>Stramenopiles</taxon>
        <taxon>Ochrophyta</taxon>
        <taxon>Bacillariophyta</taxon>
        <taxon>Coscinodiscophyceae</taxon>
        <taxon>Corethrophycidae</taxon>
        <taxon>Corethrales</taxon>
        <taxon>Corethraceae</taxon>
        <taxon>Corethron</taxon>
    </lineage>
</organism>
<name>A0A7S1BEZ5_9STRA</name>
<evidence type="ECO:0000313" key="2">
    <source>
        <dbReference type="EMBL" id="CAD8885290.1"/>
    </source>
</evidence>
<sequence>MLEGYRDKFYQPVHHQHCQRQESHRTILFKEGDTTQLKDIVIDSWSSRHPVSKIPCQECGNHHRSNEKGEGGCVSDNGCEGDENPDHSTQCGSRAYNSVSLRI</sequence>
<dbReference type="EMBL" id="HBFR01017120">
    <property type="protein sequence ID" value="CAD8885290.1"/>
    <property type="molecule type" value="Transcribed_RNA"/>
</dbReference>
<reference evidence="2" key="1">
    <citation type="submission" date="2021-01" db="EMBL/GenBank/DDBJ databases">
        <authorList>
            <person name="Corre E."/>
            <person name="Pelletier E."/>
            <person name="Niang G."/>
            <person name="Scheremetjew M."/>
            <person name="Finn R."/>
            <person name="Kale V."/>
            <person name="Holt S."/>
            <person name="Cochrane G."/>
            <person name="Meng A."/>
            <person name="Brown T."/>
            <person name="Cohen L."/>
        </authorList>
    </citation>
    <scope>NUCLEOTIDE SEQUENCE</scope>
    <source>
        <strain evidence="2">308</strain>
    </source>
</reference>
<feature type="compositionally biased region" description="Basic and acidic residues" evidence="1">
    <location>
        <begin position="60"/>
        <end position="70"/>
    </location>
</feature>
<accession>A0A7S1BEZ5</accession>